<dbReference type="AlphaFoldDB" id="A0A699S030"/>
<proteinExistence type="predicted"/>
<evidence type="ECO:0000313" key="1">
    <source>
        <dbReference type="EMBL" id="GFC90734.1"/>
    </source>
</evidence>
<comment type="caution">
    <text evidence="1">The sequence shown here is derived from an EMBL/GenBank/DDBJ whole genome shotgun (WGS) entry which is preliminary data.</text>
</comment>
<dbReference type="EMBL" id="BKCJ011127915">
    <property type="protein sequence ID" value="GFC90734.1"/>
    <property type="molecule type" value="Genomic_DNA"/>
</dbReference>
<accession>A0A699S030</accession>
<organism evidence="1">
    <name type="scientific">Tanacetum cinerariifolium</name>
    <name type="common">Dalmatian daisy</name>
    <name type="synonym">Chrysanthemum cinerariifolium</name>
    <dbReference type="NCBI Taxonomy" id="118510"/>
    <lineage>
        <taxon>Eukaryota</taxon>
        <taxon>Viridiplantae</taxon>
        <taxon>Streptophyta</taxon>
        <taxon>Embryophyta</taxon>
        <taxon>Tracheophyta</taxon>
        <taxon>Spermatophyta</taxon>
        <taxon>Magnoliopsida</taxon>
        <taxon>eudicotyledons</taxon>
        <taxon>Gunneridae</taxon>
        <taxon>Pentapetalae</taxon>
        <taxon>asterids</taxon>
        <taxon>campanulids</taxon>
        <taxon>Asterales</taxon>
        <taxon>Asteraceae</taxon>
        <taxon>Asteroideae</taxon>
        <taxon>Anthemideae</taxon>
        <taxon>Anthemidinae</taxon>
        <taxon>Tanacetum</taxon>
    </lineage>
</organism>
<reference evidence="1" key="1">
    <citation type="journal article" date="2019" name="Sci. Rep.">
        <title>Draft genome of Tanacetum cinerariifolium, the natural source of mosquito coil.</title>
        <authorList>
            <person name="Yamashiro T."/>
            <person name="Shiraishi A."/>
            <person name="Satake H."/>
            <person name="Nakayama K."/>
        </authorList>
    </citation>
    <scope>NUCLEOTIDE SEQUENCE</scope>
</reference>
<name>A0A699S030_TANCI</name>
<gene>
    <name evidence="1" type="ORF">Tci_862704</name>
</gene>
<sequence>KKGCDTWDGSKGTWGGRARGFGTVPVCVRVQEKAGEGG</sequence>
<feature type="non-terminal residue" evidence="1">
    <location>
        <position position="1"/>
    </location>
</feature>
<protein>
    <submittedName>
        <fullName evidence="1">Uncharacterized protein</fullName>
    </submittedName>
</protein>